<protein>
    <submittedName>
        <fullName evidence="1">Uncharacterized protein</fullName>
    </submittedName>
</protein>
<dbReference type="EMBL" id="CAKKNE010000005">
    <property type="protein sequence ID" value="CAH0375791.1"/>
    <property type="molecule type" value="Genomic_DNA"/>
</dbReference>
<reference evidence="1" key="1">
    <citation type="submission" date="2021-11" db="EMBL/GenBank/DDBJ databases">
        <authorList>
            <consortium name="Genoscope - CEA"/>
            <person name="William W."/>
        </authorList>
    </citation>
    <scope>NUCLEOTIDE SEQUENCE</scope>
</reference>
<proteinExistence type="predicted"/>
<name>A0A8J2X5E0_9STRA</name>
<dbReference type="AlphaFoldDB" id="A0A8J2X5E0"/>
<keyword evidence="2" id="KW-1185">Reference proteome</keyword>
<dbReference type="Proteomes" id="UP000789595">
    <property type="component" value="Unassembled WGS sequence"/>
</dbReference>
<gene>
    <name evidence="1" type="ORF">PECAL_5P03380</name>
</gene>
<comment type="caution">
    <text evidence="1">The sequence shown here is derived from an EMBL/GenBank/DDBJ whole genome shotgun (WGS) entry which is preliminary data.</text>
</comment>
<accession>A0A8J2X5E0</accession>
<sequence>MASIRVPLAEQPVHSVAQRTPRYNSDEKSVCDLLEQYKWLTCLTTQKEGWTARLKLGDPWTNKYLCCVSDEQDLPRALQKTAEFSREQLRLLAHPKGRGEALALGVAKWQRLQTDGPLATTLAFLLAALWAFDNKLDLRYVDVSRQPFNVRILKAYVLQGLFQQKEDFSFARGAKLEAWAATAEDVPGAADISGCGRDAVLMAGLDSKDCNGPGCKFGGQRDQETIDQLRNEERRRQYGAATVKKALEACGPLSYLRSDRNLSCSNTAFSYDYGNMIRAALDDPRSLGLELQLEDPMSGKILPTAYKIDRELLVKVQTAGDVMLARLSREHPGLRALFRDAGRLAANLHLDGLRRDGDGQSEKVPHARGLNTLFRPDRFFLLDGYVTHRSTLCSSICFVVRGGDGTLLVKGQDITDARLAKARRALYDVAGGSSRGPGYVEQLKRSDECRDAIAAWRATGAQTPKPTVSHGPRPRRIVAIKIKLDGRRIMGWAKSASVRLDI</sequence>
<evidence type="ECO:0000313" key="1">
    <source>
        <dbReference type="EMBL" id="CAH0375791.1"/>
    </source>
</evidence>
<organism evidence="1 2">
    <name type="scientific">Pelagomonas calceolata</name>
    <dbReference type="NCBI Taxonomy" id="35677"/>
    <lineage>
        <taxon>Eukaryota</taxon>
        <taxon>Sar</taxon>
        <taxon>Stramenopiles</taxon>
        <taxon>Ochrophyta</taxon>
        <taxon>Pelagophyceae</taxon>
        <taxon>Pelagomonadales</taxon>
        <taxon>Pelagomonadaceae</taxon>
        <taxon>Pelagomonas</taxon>
    </lineage>
</organism>
<evidence type="ECO:0000313" key="2">
    <source>
        <dbReference type="Proteomes" id="UP000789595"/>
    </source>
</evidence>